<accession>A0A420I4D2</accession>
<comment type="caution">
    <text evidence="1">The sequence shown here is derived from an EMBL/GenBank/DDBJ whole genome shotgun (WGS) entry which is preliminary data.</text>
</comment>
<feature type="non-terminal residue" evidence="1">
    <location>
        <position position="183"/>
    </location>
</feature>
<protein>
    <submittedName>
        <fullName evidence="1">Uncharacterized protein</fullName>
    </submittedName>
</protein>
<organism evidence="1 2">
    <name type="scientific">Golovinomyces cichoracearum</name>
    <dbReference type="NCBI Taxonomy" id="62708"/>
    <lineage>
        <taxon>Eukaryota</taxon>
        <taxon>Fungi</taxon>
        <taxon>Dikarya</taxon>
        <taxon>Ascomycota</taxon>
        <taxon>Pezizomycotina</taxon>
        <taxon>Leotiomycetes</taxon>
        <taxon>Erysiphales</taxon>
        <taxon>Erysiphaceae</taxon>
        <taxon>Golovinomyces</taxon>
    </lineage>
</organism>
<evidence type="ECO:0000313" key="1">
    <source>
        <dbReference type="EMBL" id="RKF64514.1"/>
    </source>
</evidence>
<name>A0A420I4D2_9PEZI</name>
<dbReference type="AlphaFoldDB" id="A0A420I4D2"/>
<sequence>MANRTLPLEISCLERHIDTKLFNAPKLNPASESANSVILHTFIARKLRWYVENNYMGGQLWENYQDDFEDWSIDMFKDCEKEVIHCLRDTLARRGVYIPRGSDRRKLFYKLFEILKENELHKWTKEEIQTQIEYGGGFLGNYRPSLAQISTVRTQADKDIKVEPFQNYETQNMGPQQTIRNTI</sequence>
<evidence type="ECO:0000313" key="2">
    <source>
        <dbReference type="Proteomes" id="UP000283383"/>
    </source>
</evidence>
<keyword evidence="2" id="KW-1185">Reference proteome</keyword>
<gene>
    <name evidence="1" type="ORF">GcM3_131021</name>
</gene>
<reference evidence="1 2" key="1">
    <citation type="journal article" date="2018" name="BMC Genomics">
        <title>Comparative genome analyses reveal sequence features reflecting distinct modes of host-adaptation between dicot and monocot powdery mildew.</title>
        <authorList>
            <person name="Wu Y."/>
            <person name="Ma X."/>
            <person name="Pan Z."/>
            <person name="Kale S.D."/>
            <person name="Song Y."/>
            <person name="King H."/>
            <person name="Zhang Q."/>
            <person name="Presley C."/>
            <person name="Deng X."/>
            <person name="Wei C.I."/>
            <person name="Xiao S."/>
        </authorList>
    </citation>
    <scope>NUCLEOTIDE SEQUENCE [LARGE SCALE GENOMIC DNA]</scope>
    <source>
        <strain evidence="1">UMSG3</strain>
    </source>
</reference>
<dbReference type="Proteomes" id="UP000283383">
    <property type="component" value="Unassembled WGS sequence"/>
</dbReference>
<dbReference type="EMBL" id="MCBQ01013197">
    <property type="protein sequence ID" value="RKF64514.1"/>
    <property type="molecule type" value="Genomic_DNA"/>
</dbReference>
<proteinExistence type="predicted"/>